<accession>A0AAN9YB82</accession>
<dbReference type="EMBL" id="JBBCAQ010000003">
    <property type="protein sequence ID" value="KAK7604832.1"/>
    <property type="molecule type" value="Genomic_DNA"/>
</dbReference>
<organism evidence="2 3">
    <name type="scientific">Parthenolecanium corni</name>
    <dbReference type="NCBI Taxonomy" id="536013"/>
    <lineage>
        <taxon>Eukaryota</taxon>
        <taxon>Metazoa</taxon>
        <taxon>Ecdysozoa</taxon>
        <taxon>Arthropoda</taxon>
        <taxon>Hexapoda</taxon>
        <taxon>Insecta</taxon>
        <taxon>Pterygota</taxon>
        <taxon>Neoptera</taxon>
        <taxon>Paraneoptera</taxon>
        <taxon>Hemiptera</taxon>
        <taxon>Sternorrhyncha</taxon>
        <taxon>Coccoidea</taxon>
        <taxon>Coccidae</taxon>
        <taxon>Parthenolecanium</taxon>
    </lineage>
</organism>
<gene>
    <name evidence="2" type="ORF">V9T40_006018</name>
</gene>
<protein>
    <submittedName>
        <fullName evidence="2">Uncharacterized protein</fullName>
    </submittedName>
</protein>
<evidence type="ECO:0000313" key="3">
    <source>
        <dbReference type="Proteomes" id="UP001367676"/>
    </source>
</evidence>
<dbReference type="AlphaFoldDB" id="A0AAN9YB82"/>
<dbReference type="Proteomes" id="UP001367676">
    <property type="component" value="Unassembled WGS sequence"/>
</dbReference>
<reference evidence="2 3" key="1">
    <citation type="submission" date="2024-03" db="EMBL/GenBank/DDBJ databases">
        <title>Adaptation during the transition from Ophiocordyceps entomopathogen to insect associate is accompanied by gene loss and intensified selection.</title>
        <authorList>
            <person name="Ward C.M."/>
            <person name="Onetto C.A."/>
            <person name="Borneman A.R."/>
        </authorList>
    </citation>
    <scope>NUCLEOTIDE SEQUENCE [LARGE SCALE GENOMIC DNA]</scope>
    <source>
        <strain evidence="2">AWRI1</strain>
        <tissue evidence="2">Single Adult Female</tissue>
    </source>
</reference>
<evidence type="ECO:0000256" key="1">
    <source>
        <dbReference type="SAM" id="MobiDB-lite"/>
    </source>
</evidence>
<name>A0AAN9YB82_9HEMI</name>
<feature type="region of interest" description="Disordered" evidence="1">
    <location>
        <begin position="58"/>
        <end position="78"/>
    </location>
</feature>
<evidence type="ECO:0000313" key="2">
    <source>
        <dbReference type="EMBL" id="KAK7604832.1"/>
    </source>
</evidence>
<comment type="caution">
    <text evidence="2">The sequence shown here is derived from an EMBL/GenBank/DDBJ whole genome shotgun (WGS) entry which is preliminary data.</text>
</comment>
<keyword evidence="3" id="KW-1185">Reference proteome</keyword>
<proteinExistence type="predicted"/>
<sequence length="227" mass="25467">MGASSEQSRLTNRRFRIKTTVSVSQTATHSDSELIREQNVEQNTADICSPELFNQEDENLRNKNTENDHVVDKRKSEDGKPALRRTVIMDVQIPGPSGVNLRQKNIVYEFDVSLLDYSELSTEDYMIVTTTCDKNDNGIENSNIGDGIVIENDITIENDIVIENDSGTTNNPVICDDNEPISLETTETTQIRRRKACPDEWKQNKQAAAVISGKRHITKSGNEIPAK</sequence>